<evidence type="ECO:0000259" key="4">
    <source>
        <dbReference type="PROSITE" id="PS51827"/>
    </source>
</evidence>
<evidence type="ECO:0000256" key="1">
    <source>
        <dbReference type="SAM" id="MobiDB-lite"/>
    </source>
</evidence>
<dbReference type="OrthoDB" id="2359216at2759"/>
<dbReference type="STRING" id="48709.A0A1D2MLN6"/>
<evidence type="ECO:0000313" key="6">
    <source>
        <dbReference type="Proteomes" id="UP000094527"/>
    </source>
</evidence>
<dbReference type="PROSITE" id="PS51061">
    <property type="entry name" value="R3H"/>
    <property type="match status" value="1"/>
</dbReference>
<sequence length="443" mass="49236">MSDDEEVKGNKRLSSPSGDEPESKKKVSSTSAENDWNVDECRGDHESEEHWELRKQFLVQNMGRYNKPRLICLSQVFANMEFLGCRYPEETMELVHELSLGIVEDYREKQKTRLQRSSSANRAVTVRGEQICKSTASSPHPPPSGIVQLPRTSLPLSHNSSFPEAFDDLNNVVLIIYAYNAGENVVQIIHRSCSAAKIPISMEFDGLIGNYTCTYHIGRNLLISSNDGHPTKDVAKSQAAQFVFSELQKHCYIFVTKLRSMPEFDGKEVAKNDIDKSENSERTTIPQGISDDNIGNKLLKLMGWSGGGLGKNQQGIQEAISVDGVVGKSRLGLGNASGGAFHTKIKTLLEEQKRVGFTHDLKFSSDFSKDERKDIHLIAQRLGLKSKSYGKDEDRYLVVSEKTSRLDIINTTLANGGDTEKYRVIPPGGSLEGIEHLICGDQL</sequence>
<dbReference type="InterPro" id="IPR001374">
    <property type="entry name" value="R3H_dom"/>
</dbReference>
<dbReference type="EMBL" id="LJIJ01000883">
    <property type="protein sequence ID" value="ODM93956.1"/>
    <property type="molecule type" value="Genomic_DNA"/>
</dbReference>
<dbReference type="PANTHER" id="PTHR48430">
    <property type="entry name" value="PARTNER OF XRN-2 PROTEIN 1"/>
    <property type="match status" value="1"/>
</dbReference>
<dbReference type="PANTHER" id="PTHR48430:SF1">
    <property type="entry name" value="PARTNER OF XRN-2 PROTEIN 1"/>
    <property type="match status" value="1"/>
</dbReference>
<dbReference type="AlphaFoldDB" id="A0A1D2MLN6"/>
<dbReference type="PROSITE" id="PS50174">
    <property type="entry name" value="G_PATCH"/>
    <property type="match status" value="1"/>
</dbReference>
<dbReference type="GO" id="GO:0003676">
    <property type="term" value="F:nucleic acid binding"/>
    <property type="evidence" value="ECO:0007669"/>
    <property type="project" value="UniProtKB-UniRule"/>
</dbReference>
<feature type="region of interest" description="Disordered" evidence="1">
    <location>
        <begin position="1"/>
        <end position="45"/>
    </location>
</feature>
<evidence type="ECO:0000259" key="2">
    <source>
        <dbReference type="PROSITE" id="PS50174"/>
    </source>
</evidence>
<accession>A0A1D2MLN6</accession>
<dbReference type="Gene3D" id="3.30.1370.50">
    <property type="entry name" value="R3H-like domain"/>
    <property type="match status" value="1"/>
</dbReference>
<dbReference type="PROSITE" id="PS51827">
    <property type="entry name" value="XTBD"/>
    <property type="match status" value="1"/>
</dbReference>
<dbReference type="OMA" id="FMLAHKD"/>
<evidence type="ECO:0000313" key="5">
    <source>
        <dbReference type="EMBL" id="ODM93956.1"/>
    </source>
</evidence>
<evidence type="ECO:0000259" key="3">
    <source>
        <dbReference type="PROSITE" id="PS51061"/>
    </source>
</evidence>
<feature type="domain" description="R3H" evidence="3">
    <location>
        <begin position="335"/>
        <end position="403"/>
    </location>
</feature>
<keyword evidence="6" id="KW-1185">Reference proteome</keyword>
<protein>
    <submittedName>
        <fullName evidence="5">NF-kappa-B-repressing factor</fullName>
    </submittedName>
</protein>
<proteinExistence type="predicted"/>
<organism evidence="5 6">
    <name type="scientific">Orchesella cincta</name>
    <name type="common">Springtail</name>
    <name type="synonym">Podura cincta</name>
    <dbReference type="NCBI Taxonomy" id="48709"/>
    <lineage>
        <taxon>Eukaryota</taxon>
        <taxon>Metazoa</taxon>
        <taxon>Ecdysozoa</taxon>
        <taxon>Arthropoda</taxon>
        <taxon>Hexapoda</taxon>
        <taxon>Collembola</taxon>
        <taxon>Entomobryomorpha</taxon>
        <taxon>Entomobryoidea</taxon>
        <taxon>Orchesellidae</taxon>
        <taxon>Orchesellinae</taxon>
        <taxon>Orchesella</taxon>
    </lineage>
</organism>
<dbReference type="SMART" id="SM00443">
    <property type="entry name" value="G_patch"/>
    <property type="match status" value="1"/>
</dbReference>
<feature type="domain" description="G-patch" evidence="2">
    <location>
        <begin position="291"/>
        <end position="338"/>
    </location>
</feature>
<dbReference type="SUPFAM" id="SSF82708">
    <property type="entry name" value="R3H domain"/>
    <property type="match status" value="1"/>
</dbReference>
<gene>
    <name evidence="5" type="ORF">Ocin01_12719</name>
</gene>
<comment type="caution">
    <text evidence="5">The sequence shown here is derived from an EMBL/GenBank/DDBJ whole genome shotgun (WGS) entry which is preliminary data.</text>
</comment>
<name>A0A1D2MLN6_ORCCI</name>
<dbReference type="InterPro" id="IPR000467">
    <property type="entry name" value="G_patch_dom"/>
</dbReference>
<dbReference type="Pfam" id="PF01424">
    <property type="entry name" value="R3H"/>
    <property type="match status" value="1"/>
</dbReference>
<dbReference type="Pfam" id="PF11952">
    <property type="entry name" value="XTBD"/>
    <property type="match status" value="1"/>
</dbReference>
<dbReference type="InterPro" id="IPR021859">
    <property type="entry name" value="XTBD"/>
</dbReference>
<dbReference type="SMART" id="SM00393">
    <property type="entry name" value="R3H"/>
    <property type="match status" value="1"/>
</dbReference>
<dbReference type="InterPro" id="IPR036867">
    <property type="entry name" value="R3H_dom_sf"/>
</dbReference>
<dbReference type="Pfam" id="PF01585">
    <property type="entry name" value="G-patch"/>
    <property type="match status" value="1"/>
</dbReference>
<reference evidence="5 6" key="1">
    <citation type="journal article" date="2016" name="Genome Biol. Evol.">
        <title>Gene Family Evolution Reflects Adaptation to Soil Environmental Stressors in the Genome of the Collembolan Orchesella cincta.</title>
        <authorList>
            <person name="Faddeeva-Vakhrusheva A."/>
            <person name="Derks M.F."/>
            <person name="Anvar S.Y."/>
            <person name="Agamennone V."/>
            <person name="Suring W."/>
            <person name="Smit S."/>
            <person name="van Straalen N.M."/>
            <person name="Roelofs D."/>
        </authorList>
    </citation>
    <scope>NUCLEOTIDE SEQUENCE [LARGE SCALE GENOMIC DNA]</scope>
    <source>
        <tissue evidence="5">Mixed pool</tissue>
    </source>
</reference>
<dbReference type="Proteomes" id="UP000094527">
    <property type="component" value="Unassembled WGS sequence"/>
</dbReference>
<feature type="domain" description="XRN2-binding (XTBD)" evidence="4">
    <location>
        <begin position="38"/>
        <end position="122"/>
    </location>
</feature>